<dbReference type="SMART" id="SM00657">
    <property type="entry name" value="RPOL4c"/>
    <property type="match status" value="1"/>
</dbReference>
<feature type="domain" description="RNA polymerase Rpb4/RPC9 core" evidence="8">
    <location>
        <begin position="1"/>
        <end position="132"/>
    </location>
</feature>
<keyword evidence="5" id="KW-0804">Transcription</keyword>
<protein>
    <recommendedName>
        <fullName evidence="3">DNA-directed RNA polymerase III subunit RPC9</fullName>
    </recommendedName>
</protein>
<dbReference type="GO" id="GO:0000166">
    <property type="term" value="F:nucleotide binding"/>
    <property type="evidence" value="ECO:0007669"/>
    <property type="project" value="InterPro"/>
</dbReference>
<comment type="similarity">
    <text evidence="2">Belongs to the eukaryotic RPC9 RNA polymerase subunit family.</text>
</comment>
<comment type="subcellular location">
    <subcellularLocation>
        <location evidence="1">Nucleus</location>
    </subcellularLocation>
</comment>
<dbReference type="GO" id="GO:0006384">
    <property type="term" value="P:transcription initiation at RNA polymerase III promoter"/>
    <property type="evidence" value="ECO:0007669"/>
    <property type="project" value="InterPro"/>
</dbReference>
<dbReference type="AlphaFoldDB" id="A0A8H6L4Q8"/>
<accession>A0A8H6L4Q8</accession>
<evidence type="ECO:0000313" key="10">
    <source>
        <dbReference type="Proteomes" id="UP000578531"/>
    </source>
</evidence>
<dbReference type="InterPro" id="IPR006590">
    <property type="entry name" value="RNA_pol_Rpb4/RPC9_core"/>
</dbReference>
<comment type="caution">
    <text evidence="9">The sequence shown here is derived from an EMBL/GenBank/DDBJ whole genome shotgun (WGS) entry which is preliminary data.</text>
</comment>
<reference evidence="9 10" key="1">
    <citation type="journal article" date="2020" name="Genomics">
        <title>Complete, high-quality genomes from long-read metagenomic sequencing of two wolf lichen thalli reveals enigmatic genome architecture.</title>
        <authorList>
            <person name="McKenzie S.K."/>
            <person name="Walston R.F."/>
            <person name="Allen J.L."/>
        </authorList>
    </citation>
    <scope>NUCLEOTIDE SEQUENCE [LARGE SCALE GENOMIC DNA]</scope>
    <source>
        <strain evidence="9">WasteWater2</strain>
    </source>
</reference>
<dbReference type="SUPFAM" id="SSF47819">
    <property type="entry name" value="HRDC-like"/>
    <property type="match status" value="1"/>
</dbReference>
<dbReference type="Pfam" id="PF03874">
    <property type="entry name" value="RNA_pol_Rpb4"/>
    <property type="match status" value="1"/>
</dbReference>
<keyword evidence="6" id="KW-0539">Nucleus</keyword>
<dbReference type="InterPro" id="IPR038846">
    <property type="entry name" value="RPC9"/>
</dbReference>
<proteinExistence type="inferred from homology"/>
<dbReference type="InterPro" id="IPR005574">
    <property type="entry name" value="Rpb4/RPC9"/>
</dbReference>
<evidence type="ECO:0000256" key="1">
    <source>
        <dbReference type="ARBA" id="ARBA00004123"/>
    </source>
</evidence>
<dbReference type="PANTHER" id="PTHR15561">
    <property type="entry name" value="CALCITONIN GENE-RELATED PEPTIDE-RECEPTOR COMPONENT PROTEIN"/>
    <property type="match status" value="1"/>
</dbReference>
<gene>
    <name evidence="9" type="ORF">HO173_006635</name>
</gene>
<dbReference type="EMBL" id="JACCJC010000025">
    <property type="protein sequence ID" value="KAF6235439.1"/>
    <property type="molecule type" value="Genomic_DNA"/>
</dbReference>
<evidence type="ECO:0000256" key="2">
    <source>
        <dbReference type="ARBA" id="ARBA00006898"/>
    </source>
</evidence>
<dbReference type="GeneID" id="59288296"/>
<feature type="compositionally biased region" description="Gly residues" evidence="7">
    <location>
        <begin position="140"/>
        <end position="152"/>
    </location>
</feature>
<keyword evidence="4" id="KW-0240">DNA-directed RNA polymerase</keyword>
<name>A0A8H6L4Q8_9LECA</name>
<dbReference type="GO" id="GO:0005666">
    <property type="term" value="C:RNA polymerase III complex"/>
    <property type="evidence" value="ECO:0007669"/>
    <property type="project" value="InterPro"/>
</dbReference>
<dbReference type="InterPro" id="IPR010997">
    <property type="entry name" value="HRDC-like_sf"/>
</dbReference>
<evidence type="ECO:0000313" key="9">
    <source>
        <dbReference type="EMBL" id="KAF6235439.1"/>
    </source>
</evidence>
<evidence type="ECO:0000256" key="7">
    <source>
        <dbReference type="SAM" id="MobiDB-lite"/>
    </source>
</evidence>
<keyword evidence="10" id="KW-1185">Reference proteome</keyword>
<dbReference type="Proteomes" id="UP000578531">
    <property type="component" value="Unassembled WGS sequence"/>
</dbReference>
<evidence type="ECO:0000256" key="4">
    <source>
        <dbReference type="ARBA" id="ARBA00022478"/>
    </source>
</evidence>
<dbReference type="Gene3D" id="1.20.1250.40">
    <property type="match status" value="1"/>
</dbReference>
<dbReference type="InterPro" id="IPR038324">
    <property type="entry name" value="Rpb4/RPC9_sf"/>
</dbReference>
<evidence type="ECO:0000256" key="6">
    <source>
        <dbReference type="ARBA" id="ARBA00023242"/>
    </source>
</evidence>
<dbReference type="OrthoDB" id="1746530at2759"/>
<dbReference type="RefSeq" id="XP_037164810.1">
    <property type="nucleotide sequence ID" value="XM_037308544.1"/>
</dbReference>
<evidence type="ECO:0000259" key="8">
    <source>
        <dbReference type="SMART" id="SM00657"/>
    </source>
</evidence>
<feature type="region of interest" description="Disordered" evidence="7">
    <location>
        <begin position="129"/>
        <end position="161"/>
    </location>
</feature>
<evidence type="ECO:0000256" key="3">
    <source>
        <dbReference type="ARBA" id="ARBA00016672"/>
    </source>
</evidence>
<organism evidence="9 10">
    <name type="scientific">Letharia columbiana</name>
    <dbReference type="NCBI Taxonomy" id="112416"/>
    <lineage>
        <taxon>Eukaryota</taxon>
        <taxon>Fungi</taxon>
        <taxon>Dikarya</taxon>
        <taxon>Ascomycota</taxon>
        <taxon>Pezizomycotina</taxon>
        <taxon>Lecanoromycetes</taxon>
        <taxon>OSLEUM clade</taxon>
        <taxon>Lecanoromycetidae</taxon>
        <taxon>Lecanorales</taxon>
        <taxon>Lecanorineae</taxon>
        <taxon>Parmeliaceae</taxon>
        <taxon>Letharia</taxon>
    </lineage>
</organism>
<sequence length="161" mass="17282">MKILESQSAVLSNYEVYAHLTAMRATPRSAPQKPSNVDTVLKELTDYLSPPPASRSRVPRYQNPPYGAAALRALVAGLRPYDLTKSEVLMIANLRPESLGLLDCVVEECDERFTAERQDEIVKIVGDVLGRDGDGDGDGDGVNGDGMNGVDGEGGHEDAPV</sequence>
<dbReference type="PANTHER" id="PTHR15561:SF0">
    <property type="entry name" value="DNA-DIRECTED RNA POLYMERASE III SUBUNIT RPC9"/>
    <property type="match status" value="1"/>
</dbReference>
<evidence type="ECO:0000256" key="5">
    <source>
        <dbReference type="ARBA" id="ARBA00023163"/>
    </source>
</evidence>